<dbReference type="RefSeq" id="WP_108430567.1">
    <property type="nucleotide sequence ID" value="NZ_CP026947.1"/>
</dbReference>
<reference evidence="4" key="1">
    <citation type="submission" date="2018-04" db="EMBL/GenBank/DDBJ databases">
        <authorList>
            <person name="Liu S."/>
            <person name="Wang Z."/>
            <person name="Li J."/>
        </authorList>
    </citation>
    <scope>NUCLEOTIDE SEQUENCE [LARGE SCALE GENOMIC DNA]</scope>
    <source>
        <strain evidence="4">2189</strain>
    </source>
</reference>
<dbReference type="Pfam" id="PF12089">
    <property type="entry name" value="DUF3566"/>
    <property type="match status" value="1"/>
</dbReference>
<evidence type="ECO:0000313" key="3">
    <source>
        <dbReference type="EMBL" id="PWC01133.1"/>
    </source>
</evidence>
<keyword evidence="1" id="KW-1133">Transmembrane helix</keyword>
<accession>A0A2U1T566</accession>
<comment type="caution">
    <text evidence="3">The sequence shown here is derived from an EMBL/GenBank/DDBJ whole genome shotgun (WGS) entry which is preliminary data.</text>
</comment>
<feature type="transmembrane region" description="Helical" evidence="1">
    <location>
        <begin position="20"/>
        <end position="42"/>
    </location>
</feature>
<name>A0A2U1T566_9CORY</name>
<keyword evidence="4" id="KW-1185">Reference proteome</keyword>
<evidence type="ECO:0000313" key="4">
    <source>
        <dbReference type="Proteomes" id="UP000244989"/>
    </source>
</evidence>
<keyword evidence="1" id="KW-0472">Membrane</keyword>
<gene>
    <name evidence="3" type="ORF">DF222_09185</name>
</gene>
<evidence type="ECO:0000256" key="1">
    <source>
        <dbReference type="SAM" id="Phobius"/>
    </source>
</evidence>
<feature type="transmembrane region" description="Helical" evidence="1">
    <location>
        <begin position="93"/>
        <end position="111"/>
    </location>
</feature>
<feature type="transmembrane region" description="Helical" evidence="1">
    <location>
        <begin position="63"/>
        <end position="87"/>
    </location>
</feature>
<dbReference type="AlphaFoldDB" id="A0A2U1T566"/>
<dbReference type="InterPro" id="IPR021949">
    <property type="entry name" value="DUF3566_TM"/>
</dbReference>
<feature type="domain" description="DUF3566" evidence="2">
    <location>
        <begin position="6"/>
        <end position="108"/>
    </location>
</feature>
<dbReference type="EMBL" id="QEEZ01000018">
    <property type="protein sequence ID" value="PWC01133.1"/>
    <property type="molecule type" value="Genomic_DNA"/>
</dbReference>
<evidence type="ECO:0000259" key="2">
    <source>
        <dbReference type="Pfam" id="PF12089"/>
    </source>
</evidence>
<dbReference type="OrthoDB" id="3240216at2"/>
<sequence>MAERPVAVTHISPLSAFKVALAMSLIGLVAWLIAVTILYIGMEVAGIWDAANSLFADVGGTQAVGFGLVISIAALMGAIVAVLMAVLAPLAAVVYNGIASLFGGMLLHVEIEEP</sequence>
<keyword evidence="1" id="KW-0812">Transmembrane</keyword>
<dbReference type="Proteomes" id="UP000244989">
    <property type="component" value="Unassembled WGS sequence"/>
</dbReference>
<organism evidence="3 4">
    <name type="scientific">Corynebacterium yudongzhengii</name>
    <dbReference type="NCBI Taxonomy" id="2080740"/>
    <lineage>
        <taxon>Bacteria</taxon>
        <taxon>Bacillati</taxon>
        <taxon>Actinomycetota</taxon>
        <taxon>Actinomycetes</taxon>
        <taxon>Mycobacteriales</taxon>
        <taxon>Corynebacteriaceae</taxon>
        <taxon>Corynebacterium</taxon>
    </lineage>
</organism>
<protein>
    <submittedName>
        <fullName evidence="3">DUF3566 domain-containing protein</fullName>
    </submittedName>
</protein>
<dbReference type="KEGG" id="cyz:C3B44_00060"/>
<proteinExistence type="predicted"/>